<name>A0ACC1I4I6_9FUNG</name>
<evidence type="ECO:0000313" key="2">
    <source>
        <dbReference type="Proteomes" id="UP001150581"/>
    </source>
</evidence>
<comment type="caution">
    <text evidence="1">The sequence shown here is derived from an EMBL/GenBank/DDBJ whole genome shotgun (WGS) entry which is preliminary data.</text>
</comment>
<reference evidence="1" key="1">
    <citation type="submission" date="2022-07" db="EMBL/GenBank/DDBJ databases">
        <title>Phylogenomic reconstructions and comparative analyses of Kickxellomycotina fungi.</title>
        <authorList>
            <person name="Reynolds N.K."/>
            <person name="Stajich J.E."/>
            <person name="Barry K."/>
            <person name="Grigoriev I.V."/>
            <person name="Crous P."/>
            <person name="Smith M.E."/>
        </authorList>
    </citation>
    <scope>NUCLEOTIDE SEQUENCE</scope>
    <source>
        <strain evidence="1">Benny 63K</strain>
    </source>
</reference>
<keyword evidence="2" id="KW-1185">Reference proteome</keyword>
<protein>
    <submittedName>
        <fullName evidence="1">Thioredoxin reductase</fullName>
        <ecNumber evidence="1">1.8.1.9</ecNumber>
    </submittedName>
</protein>
<organism evidence="1 2">
    <name type="scientific">Kickxella alabastrina</name>
    <dbReference type="NCBI Taxonomy" id="61397"/>
    <lineage>
        <taxon>Eukaryota</taxon>
        <taxon>Fungi</taxon>
        <taxon>Fungi incertae sedis</taxon>
        <taxon>Zoopagomycota</taxon>
        <taxon>Kickxellomycotina</taxon>
        <taxon>Kickxellomycetes</taxon>
        <taxon>Kickxellales</taxon>
        <taxon>Kickxellaceae</taxon>
        <taxon>Kickxella</taxon>
    </lineage>
</organism>
<keyword evidence="1" id="KW-0560">Oxidoreductase</keyword>
<proteinExistence type="predicted"/>
<sequence length="175" mass="18220">MGSALSSPSYSHSADTLKSPDMVNATQLVKSLIAKNAVMVFSKSYCPYCTKAKNLLKSNGINFEAIELDRRDDGSVIQSVLANLTNQRTMPNIFANGHHIGGCDNTIAALSNGSFKKILKGDKGALFIVDSDAPEQSSSASASAGKASPPESPVSAKSESASEAPESPLSAKAQL</sequence>
<dbReference type="EMBL" id="JANBPG010001984">
    <property type="protein sequence ID" value="KAJ1887482.1"/>
    <property type="molecule type" value="Genomic_DNA"/>
</dbReference>
<evidence type="ECO:0000313" key="1">
    <source>
        <dbReference type="EMBL" id="KAJ1887482.1"/>
    </source>
</evidence>
<accession>A0ACC1I4I6</accession>
<dbReference type="EC" id="1.8.1.9" evidence="1"/>
<gene>
    <name evidence="1" type="primary">TXNRD3_1</name>
    <name evidence="1" type="ORF">LPJ66_009091</name>
</gene>
<dbReference type="Proteomes" id="UP001150581">
    <property type="component" value="Unassembled WGS sequence"/>
</dbReference>